<evidence type="ECO:0000313" key="2">
    <source>
        <dbReference type="Proteomes" id="UP001055125"/>
    </source>
</evidence>
<keyword evidence="2" id="KW-1185">Reference proteome</keyword>
<reference evidence="1" key="2">
    <citation type="submission" date="2021-08" db="EMBL/GenBank/DDBJ databases">
        <authorList>
            <person name="Tani A."/>
            <person name="Ola A."/>
            <person name="Ogura Y."/>
            <person name="Katsura K."/>
            <person name="Hayashi T."/>
        </authorList>
    </citation>
    <scope>NUCLEOTIDE SEQUENCE</scope>
    <source>
        <strain evidence="1">DSM 19015</strain>
    </source>
</reference>
<evidence type="ECO:0000313" key="1">
    <source>
        <dbReference type="EMBL" id="GJD95215.1"/>
    </source>
</evidence>
<protein>
    <submittedName>
        <fullName evidence="1">Uncharacterized protein</fullName>
    </submittedName>
</protein>
<dbReference type="Proteomes" id="UP001055125">
    <property type="component" value="Unassembled WGS sequence"/>
</dbReference>
<gene>
    <name evidence="1" type="ORF">OCOJLMKI_2425</name>
</gene>
<sequence length="84" mass="9382">MNAPLDHAAFGTLEKLRETAREQLHLCAFHCSLAVDHGEVRADAGMTYNTRRAVAHMRFAIDALKMMAEHQDRSTVDRSRGDAS</sequence>
<dbReference type="RefSeq" id="WP_238244362.1">
    <property type="nucleotide sequence ID" value="NZ_BPQP01000034.1"/>
</dbReference>
<accession>A0ABQ4RXV1</accession>
<reference evidence="1" key="1">
    <citation type="journal article" date="2021" name="Front. Microbiol.">
        <title>Comprehensive Comparative Genomics and Phenotyping of Methylobacterium Species.</title>
        <authorList>
            <person name="Alessa O."/>
            <person name="Ogura Y."/>
            <person name="Fujitani Y."/>
            <person name="Takami H."/>
            <person name="Hayashi T."/>
            <person name="Sahin N."/>
            <person name="Tani A."/>
        </authorList>
    </citation>
    <scope>NUCLEOTIDE SEQUENCE</scope>
    <source>
        <strain evidence="1">DSM 19015</strain>
    </source>
</reference>
<comment type="caution">
    <text evidence="1">The sequence shown here is derived from an EMBL/GenBank/DDBJ whole genome shotgun (WGS) entry which is preliminary data.</text>
</comment>
<name>A0ABQ4RXV1_9HYPH</name>
<organism evidence="1 2">
    <name type="scientific">Methylobacterium iners</name>
    <dbReference type="NCBI Taxonomy" id="418707"/>
    <lineage>
        <taxon>Bacteria</taxon>
        <taxon>Pseudomonadati</taxon>
        <taxon>Pseudomonadota</taxon>
        <taxon>Alphaproteobacteria</taxon>
        <taxon>Hyphomicrobiales</taxon>
        <taxon>Methylobacteriaceae</taxon>
        <taxon>Methylobacterium</taxon>
    </lineage>
</organism>
<proteinExistence type="predicted"/>
<dbReference type="EMBL" id="BPQP01000034">
    <property type="protein sequence ID" value="GJD95215.1"/>
    <property type="molecule type" value="Genomic_DNA"/>
</dbReference>